<evidence type="ECO:0000313" key="1">
    <source>
        <dbReference type="EMBL" id="AQP40711.1"/>
    </source>
</evidence>
<reference evidence="1 7" key="2">
    <citation type="journal article" date="2016" name="Sci. Rep.">
        <title>Accelerated dysbiosis of gut microbiota during aggravation of DSS-induced colitis by a butyrate-producing bacterium.</title>
        <authorList>
            <person name="Zhang Q."/>
            <person name="Wu Y."/>
            <person name="Wang J."/>
            <person name="Wu G."/>
            <person name="Long W."/>
            <person name="Xue Z."/>
            <person name="Wang L."/>
            <person name="Zhang X."/>
            <person name="Pang X."/>
            <person name="Zhao Y."/>
            <person name="Zhao L."/>
            <person name="Zhang C."/>
        </authorList>
    </citation>
    <scope>NUCLEOTIDE SEQUENCE [LARGE SCALE GENOMIC DNA]</scope>
    <source>
        <strain evidence="1 7">BPB5</strain>
    </source>
</reference>
<organism evidence="2 5">
    <name type="scientific">Anaerostipes hadrus</name>
    <dbReference type="NCBI Taxonomy" id="649756"/>
    <lineage>
        <taxon>Bacteria</taxon>
        <taxon>Bacillati</taxon>
        <taxon>Bacillota</taxon>
        <taxon>Clostridia</taxon>
        <taxon>Lachnospirales</taxon>
        <taxon>Lachnospiraceae</taxon>
        <taxon>Anaerostipes</taxon>
    </lineage>
</organism>
<accession>A0A173TKK4</accession>
<sequence length="204" mass="23441">MSFTGIFKAKNGIVAVVDSKASRVENGQSYEDVHRNPEKLFVFQNGIATTFGANQILVQNPFEFSSKVIAIEDLVYEYLHLKNILDASFFQSLLVKMTSNPANTEPVNFLVGRKIRQEEYILEHHQVRYCAYAQRLATPMEHFFTGGDEKYREHFDNLPYLSQITSVDILQKTVAKELDGLIQYYDQQSEYNPVGKPVKSYVLR</sequence>
<evidence type="ECO:0000313" key="2">
    <source>
        <dbReference type="EMBL" id="CUN03251.1"/>
    </source>
</evidence>
<name>A0A173TKK4_ANAHA</name>
<evidence type="ECO:0000313" key="8">
    <source>
        <dbReference type="Proteomes" id="UP001644750"/>
    </source>
</evidence>
<dbReference type="Proteomes" id="UP000095553">
    <property type="component" value="Unassembled WGS sequence"/>
</dbReference>
<dbReference type="Proteomes" id="UP000188159">
    <property type="component" value="Chromosome"/>
</dbReference>
<dbReference type="Proteomes" id="UP001644750">
    <property type="component" value="Unassembled WGS sequence"/>
</dbReference>
<evidence type="ECO:0000313" key="6">
    <source>
        <dbReference type="Proteomes" id="UP000095598"/>
    </source>
</evidence>
<dbReference type="EMBL" id="CYXT01000025">
    <property type="protein sequence ID" value="CUN12699.1"/>
    <property type="molecule type" value="Genomic_DNA"/>
</dbReference>
<dbReference type="EMBL" id="JAAITB010000015">
    <property type="protein sequence ID" value="NSJ79478.1"/>
    <property type="molecule type" value="Genomic_DNA"/>
</dbReference>
<reference evidence="4" key="4">
    <citation type="submission" date="2020-02" db="EMBL/GenBank/DDBJ databases">
        <authorList>
            <person name="Littmann E."/>
            <person name="Sorbara M."/>
        </authorList>
    </citation>
    <scope>NUCLEOTIDE SEQUENCE</scope>
    <source>
        <strain evidence="4">MSK.14.57</strain>
    </source>
</reference>
<keyword evidence="8" id="KW-1185">Reference proteome</keyword>
<protein>
    <submittedName>
        <fullName evidence="2">Uncharacterized protein</fullName>
    </submittedName>
</protein>
<gene>
    <name evidence="1" type="ORF">DO83_14705</name>
    <name evidence="3" type="ORF">ERS852425_02798</name>
    <name evidence="2" type="ORF">ERS852571_02104</name>
    <name evidence="4" type="ORF">G5A72_07770</name>
</gene>
<dbReference type="Proteomes" id="UP000095598">
    <property type="component" value="Unassembled WGS sequence"/>
</dbReference>
<evidence type="ECO:0000313" key="3">
    <source>
        <dbReference type="EMBL" id="CUN12699.1"/>
    </source>
</evidence>
<evidence type="ECO:0000313" key="7">
    <source>
        <dbReference type="Proteomes" id="UP000188159"/>
    </source>
</evidence>
<dbReference type="EMBL" id="CP012098">
    <property type="protein sequence ID" value="AQP40711.1"/>
    <property type="molecule type" value="Genomic_DNA"/>
</dbReference>
<reference evidence="4 8" key="3">
    <citation type="journal article" date="2020" name="Cell Host Microbe">
        <title>Functional and Genomic Variation between Human-Derived Isolates of Lachnospiraceae Reveals Inter- and Intra-Species Diversity.</title>
        <authorList>
            <person name="Sorbara M.T."/>
            <person name="Littmann E.R."/>
            <person name="Fontana E."/>
            <person name="Moody T.U."/>
            <person name="Kohout C.E."/>
            <person name="Gjonbalaj M."/>
            <person name="Eaton V."/>
            <person name="Seok R."/>
            <person name="Leiner I.M."/>
            <person name="Pamer E.G."/>
        </authorList>
    </citation>
    <scope>NUCLEOTIDE SEQUENCE [LARGE SCALE GENOMIC DNA]</scope>
    <source>
        <strain evidence="4 8">MSK.14.57</strain>
    </source>
</reference>
<evidence type="ECO:0000313" key="4">
    <source>
        <dbReference type="EMBL" id="NSJ79478.1"/>
    </source>
</evidence>
<dbReference type="EMBL" id="CYXY01000012">
    <property type="protein sequence ID" value="CUN03251.1"/>
    <property type="molecule type" value="Genomic_DNA"/>
</dbReference>
<proteinExistence type="predicted"/>
<evidence type="ECO:0000313" key="5">
    <source>
        <dbReference type="Proteomes" id="UP000095553"/>
    </source>
</evidence>
<dbReference type="RefSeq" id="WP_009264855.1">
    <property type="nucleotide sequence ID" value="NZ_BAABXM010000001.1"/>
</dbReference>
<dbReference type="AlphaFoldDB" id="A0A173TKK4"/>
<reference evidence="5 6" key="1">
    <citation type="submission" date="2015-09" db="EMBL/GenBank/DDBJ databases">
        <authorList>
            <consortium name="Pathogen Informatics"/>
        </authorList>
    </citation>
    <scope>NUCLEOTIDE SEQUENCE [LARGE SCALE GENOMIC DNA]</scope>
    <source>
        <strain evidence="3 6">2789STDY5608868</strain>
        <strain evidence="2 5">2789STDY5834959</strain>
    </source>
</reference>